<keyword evidence="1" id="KW-1133">Transmembrane helix</keyword>
<dbReference type="Pfam" id="PF04235">
    <property type="entry name" value="DUF418"/>
    <property type="match status" value="1"/>
</dbReference>
<feature type="transmembrane region" description="Helical" evidence="1">
    <location>
        <begin position="203"/>
        <end position="221"/>
    </location>
</feature>
<dbReference type="AlphaFoldDB" id="A0A366LWK6"/>
<dbReference type="EMBL" id="QMEY01000008">
    <property type="protein sequence ID" value="RBQ18338.1"/>
    <property type="molecule type" value="Genomic_DNA"/>
</dbReference>
<sequence>MPTVPSGSVQAPPPAQVRALAPDLARGVMLLLIALAHAPTFVSHADLGPSALNSVSQFLKVLVADNLARTMFVFLFGYGLGRLAAGRFAQGGDWPSVRKLLRRRGFWLLVIGFLHATLLVPIDIVATYGLALLIMAPMVRARDSVLLWTTAISFVPATAIVAWTTVRAHAAAAAGHPESLPSLMKDDFAGQLLLHLMLWPAKVPGMVLLVVPGIAIGIWAARRRIIDEPELHVVLLRRVTVSFLALAVAGRLPMTLISAGVWTTGSTWLPAIAHTIAGYAGGIGLAAAMGLIAVKIGGDRGRLTTALVALGQRSLSFYLFQSVVFVALFYPFALDLADAMGSAAAHAIGVAVWSLSIVLADWMRRAGHRGPCEIALRRLSR</sequence>
<reference evidence="3 4" key="1">
    <citation type="submission" date="2018-06" db="EMBL/GenBank/DDBJ databases">
        <title>Sphaerisporangium craniellae sp. nov., isolated from a marine sponge in the South China Sea.</title>
        <authorList>
            <person name="Li L."/>
        </authorList>
    </citation>
    <scope>NUCLEOTIDE SEQUENCE [LARGE SCALE GENOMIC DNA]</scope>
    <source>
        <strain evidence="3 4">LHW63015</strain>
    </source>
</reference>
<dbReference type="Proteomes" id="UP000253303">
    <property type="component" value="Unassembled WGS sequence"/>
</dbReference>
<dbReference type="InterPro" id="IPR007349">
    <property type="entry name" value="DUF418"/>
</dbReference>
<evidence type="ECO:0000313" key="4">
    <source>
        <dbReference type="Proteomes" id="UP000253303"/>
    </source>
</evidence>
<evidence type="ECO:0000259" key="2">
    <source>
        <dbReference type="Pfam" id="PF04235"/>
    </source>
</evidence>
<feature type="domain" description="DUF418" evidence="2">
    <location>
        <begin position="220"/>
        <end position="380"/>
    </location>
</feature>
<accession>A0A366LWK6</accession>
<dbReference type="OrthoDB" id="2388539at2"/>
<protein>
    <recommendedName>
        <fullName evidence="2">DUF418 domain-containing protein</fullName>
    </recommendedName>
</protein>
<evidence type="ECO:0000256" key="1">
    <source>
        <dbReference type="SAM" id="Phobius"/>
    </source>
</evidence>
<feature type="transmembrane region" description="Helical" evidence="1">
    <location>
        <begin position="339"/>
        <end position="360"/>
    </location>
</feature>
<dbReference type="RefSeq" id="WP_113982417.1">
    <property type="nucleotide sequence ID" value="NZ_QMEY01000008.1"/>
</dbReference>
<dbReference type="InterPro" id="IPR052529">
    <property type="entry name" value="Bact_Transport_Assoc"/>
</dbReference>
<feature type="transmembrane region" description="Helical" evidence="1">
    <location>
        <begin position="268"/>
        <end position="294"/>
    </location>
</feature>
<feature type="transmembrane region" description="Helical" evidence="1">
    <location>
        <begin position="145"/>
        <end position="166"/>
    </location>
</feature>
<feature type="transmembrane region" description="Helical" evidence="1">
    <location>
        <begin position="105"/>
        <end position="133"/>
    </location>
</feature>
<gene>
    <name evidence="3" type="ORF">DP939_20955</name>
</gene>
<feature type="transmembrane region" description="Helical" evidence="1">
    <location>
        <begin position="315"/>
        <end position="333"/>
    </location>
</feature>
<evidence type="ECO:0000313" key="3">
    <source>
        <dbReference type="EMBL" id="RBQ18338.1"/>
    </source>
</evidence>
<proteinExistence type="predicted"/>
<keyword evidence="1" id="KW-0812">Transmembrane</keyword>
<organism evidence="3 4">
    <name type="scientific">Spongiactinospora rosea</name>
    <dbReference type="NCBI Taxonomy" id="2248750"/>
    <lineage>
        <taxon>Bacteria</taxon>
        <taxon>Bacillati</taxon>
        <taxon>Actinomycetota</taxon>
        <taxon>Actinomycetes</taxon>
        <taxon>Streptosporangiales</taxon>
        <taxon>Streptosporangiaceae</taxon>
        <taxon>Spongiactinospora</taxon>
    </lineage>
</organism>
<dbReference type="PANTHER" id="PTHR30590">
    <property type="entry name" value="INNER MEMBRANE PROTEIN"/>
    <property type="match status" value="1"/>
</dbReference>
<name>A0A366LWK6_9ACTN</name>
<dbReference type="PANTHER" id="PTHR30590:SF2">
    <property type="entry name" value="INNER MEMBRANE PROTEIN"/>
    <property type="match status" value="1"/>
</dbReference>
<keyword evidence="4" id="KW-1185">Reference proteome</keyword>
<comment type="caution">
    <text evidence="3">The sequence shown here is derived from an EMBL/GenBank/DDBJ whole genome shotgun (WGS) entry which is preliminary data.</text>
</comment>
<feature type="transmembrane region" description="Helical" evidence="1">
    <location>
        <begin position="241"/>
        <end position="262"/>
    </location>
</feature>
<keyword evidence="1" id="KW-0472">Membrane</keyword>